<keyword evidence="5" id="KW-1185">Reference proteome</keyword>
<dbReference type="InterPro" id="IPR036527">
    <property type="entry name" value="SCP2_sterol-bd_dom_sf"/>
</dbReference>
<dbReference type="OrthoDB" id="3592703at2759"/>
<dbReference type="InterPro" id="IPR043202">
    <property type="entry name" value="Band-7_stomatin-like"/>
</dbReference>
<dbReference type="Gene3D" id="3.30.1050.10">
    <property type="entry name" value="SCP2 sterol-binding domain"/>
    <property type="match status" value="1"/>
</dbReference>
<dbReference type="EMBL" id="VXBP01002786">
    <property type="protein sequence ID" value="NXN94554.1"/>
    <property type="molecule type" value="Genomic_DNA"/>
</dbReference>
<evidence type="ECO:0000313" key="4">
    <source>
        <dbReference type="EMBL" id="NXN94554.1"/>
    </source>
</evidence>
<dbReference type="PRINTS" id="PR00721">
    <property type="entry name" value="STOMATIN"/>
</dbReference>
<evidence type="ECO:0000256" key="1">
    <source>
        <dbReference type="ARBA" id="ARBA00008164"/>
    </source>
</evidence>
<dbReference type="Pfam" id="PF02036">
    <property type="entry name" value="SCP2"/>
    <property type="match status" value="1"/>
</dbReference>
<comment type="caution">
    <text evidence="4">The sequence shown here is derived from an EMBL/GenBank/DDBJ whole genome shotgun (WGS) entry which is preliminary data.</text>
</comment>
<dbReference type="GO" id="GO:0005886">
    <property type="term" value="C:plasma membrane"/>
    <property type="evidence" value="ECO:0007669"/>
    <property type="project" value="InterPro"/>
</dbReference>
<proteinExistence type="inferred from homology"/>
<dbReference type="InterPro" id="IPR036013">
    <property type="entry name" value="Band_7/SPFH_dom_sf"/>
</dbReference>
<comment type="similarity">
    <text evidence="1">Belongs to the band 7/mec-2 family.</text>
</comment>
<dbReference type="SMART" id="SM00244">
    <property type="entry name" value="PHB"/>
    <property type="match status" value="1"/>
</dbReference>
<dbReference type="SUPFAM" id="SSF117892">
    <property type="entry name" value="Band 7/SPFH domain"/>
    <property type="match status" value="1"/>
</dbReference>
<organism evidence="4 5">
    <name type="scientific">Rhinopomastus cyanomelas</name>
    <name type="common">Common scimitarbill</name>
    <dbReference type="NCBI Taxonomy" id="113115"/>
    <lineage>
        <taxon>Eukaryota</taxon>
        <taxon>Metazoa</taxon>
        <taxon>Chordata</taxon>
        <taxon>Craniata</taxon>
        <taxon>Vertebrata</taxon>
        <taxon>Euteleostomi</taxon>
        <taxon>Archelosauria</taxon>
        <taxon>Archosauria</taxon>
        <taxon>Dinosauria</taxon>
        <taxon>Saurischia</taxon>
        <taxon>Theropoda</taxon>
        <taxon>Coelurosauria</taxon>
        <taxon>Aves</taxon>
        <taxon>Neognathae</taxon>
        <taxon>Neoaves</taxon>
        <taxon>Telluraves</taxon>
        <taxon>Coraciimorphae</taxon>
        <taxon>Bucerotiformes</taxon>
        <taxon>Rhinopomastidae</taxon>
        <taxon>Rhinopomastus</taxon>
    </lineage>
</organism>
<dbReference type="InterPro" id="IPR003033">
    <property type="entry name" value="SCP2_sterol-bd_dom"/>
</dbReference>
<reference evidence="4 5" key="1">
    <citation type="submission" date="2019-09" db="EMBL/GenBank/DDBJ databases">
        <title>Bird 10,000 Genomes (B10K) Project - Family phase.</title>
        <authorList>
            <person name="Zhang G."/>
        </authorList>
    </citation>
    <scope>NUCLEOTIDE SEQUENCE [LARGE SCALE GENOMIC DNA]</scope>
    <source>
        <strain evidence="4">B10K-DU-002-35</strain>
        <tissue evidence="4">Muscle</tissue>
    </source>
</reference>
<accession>A0A7L1N433</accession>
<dbReference type="InterPro" id="IPR001972">
    <property type="entry name" value="Stomatin_HflK_fam"/>
</dbReference>
<feature type="non-terminal residue" evidence="4">
    <location>
        <position position="430"/>
    </location>
</feature>
<feature type="region of interest" description="Disordered" evidence="2">
    <location>
        <begin position="274"/>
        <end position="304"/>
    </location>
</feature>
<dbReference type="PANTHER" id="PTHR10264">
    <property type="entry name" value="BAND 7 PROTEIN-RELATED"/>
    <property type="match status" value="1"/>
</dbReference>
<evidence type="ECO:0000313" key="5">
    <source>
        <dbReference type="Proteomes" id="UP000565785"/>
    </source>
</evidence>
<dbReference type="InterPro" id="IPR001107">
    <property type="entry name" value="Band_7"/>
</dbReference>
<evidence type="ECO:0000259" key="3">
    <source>
        <dbReference type="SMART" id="SM00244"/>
    </source>
</evidence>
<name>A0A7L1N433_RHICY</name>
<feature type="non-terminal residue" evidence="4">
    <location>
        <position position="1"/>
    </location>
</feature>
<sequence>FSRSGYQALPLGDFDRLQQSGTGLCGAQKGFFFRPKQDPLGPATPSFHLPADSSQGWPSWICHGIITFPTSGWFALKTMPTYERMAIFRLGRIRAPQGPGLVLLLPFIDQWHQVDLRMRAFNVPPCKASSLRAGWRDISKILSTVISVGADVQFQVWDPVLSVTMVKDLITATWMTAQNIMTKTLVKKSLREIQVEKLRIGEQLLMEINDMTKSWGLEVDRVELCLEAVLHPPWENHVGPWTTRPPMPGLEGLDGTIQQLTAHFFSTSLTLAGSRTSAPGEGDSVKTVNEVEPPTAPLLAATSRAQRKPSVDDLLSALEPVLSEALVRQVGASYQVNVTLPSGAWSTYFIDLSSGDHYLGMLCGSGRAGRGAPERSPDVILEVSEKDPQDFFLGDLRPLSAYMSGRLQVKGNLHLALKLEELGKAMKLHR</sequence>
<dbReference type="Gene3D" id="3.30.479.30">
    <property type="entry name" value="Band 7 domain"/>
    <property type="match status" value="1"/>
</dbReference>
<dbReference type="SUPFAM" id="SSF55718">
    <property type="entry name" value="SCP-like"/>
    <property type="match status" value="1"/>
</dbReference>
<dbReference type="Proteomes" id="UP000565785">
    <property type="component" value="Unassembled WGS sequence"/>
</dbReference>
<dbReference type="PANTHER" id="PTHR10264:SF130">
    <property type="entry name" value="STOMATIN-LIKE PROTEIN 1"/>
    <property type="match status" value="1"/>
</dbReference>
<evidence type="ECO:0000256" key="2">
    <source>
        <dbReference type="SAM" id="MobiDB-lite"/>
    </source>
</evidence>
<dbReference type="Pfam" id="PF01145">
    <property type="entry name" value="Band_7"/>
    <property type="match status" value="1"/>
</dbReference>
<protein>
    <submittedName>
        <fullName evidence="4">STML1 protein</fullName>
    </submittedName>
</protein>
<feature type="domain" description="Band 7" evidence="3">
    <location>
        <begin position="74"/>
        <end position="260"/>
    </location>
</feature>
<dbReference type="AlphaFoldDB" id="A0A7L1N433"/>
<gene>
    <name evidence="4" type="primary">Stoml1</name>
    <name evidence="4" type="ORF">RHICYA_R01613</name>
</gene>